<dbReference type="EMBL" id="CAJFCW020000001">
    <property type="protein sequence ID" value="CAG9076999.1"/>
    <property type="molecule type" value="Genomic_DNA"/>
</dbReference>
<dbReference type="AlphaFoldDB" id="A0A811JQ09"/>
<dbReference type="Proteomes" id="UP000783686">
    <property type="component" value="Unassembled WGS sequence"/>
</dbReference>
<feature type="domain" description="Fibrinogen C-terminal" evidence="3">
    <location>
        <begin position="17"/>
        <end position="253"/>
    </location>
</feature>
<dbReference type="PANTHER" id="PTHR19143:SF327">
    <property type="entry name" value="FI21813P1-RELATED"/>
    <property type="match status" value="1"/>
</dbReference>
<evidence type="ECO:0000259" key="3">
    <source>
        <dbReference type="PROSITE" id="PS51406"/>
    </source>
</evidence>
<dbReference type="PANTHER" id="PTHR19143">
    <property type="entry name" value="FIBRINOGEN/TENASCIN/ANGIOPOEITIN"/>
    <property type="match status" value="1"/>
</dbReference>
<evidence type="ECO:0000256" key="2">
    <source>
        <dbReference type="SAM" id="SignalP"/>
    </source>
</evidence>
<evidence type="ECO:0000313" key="4">
    <source>
        <dbReference type="EMBL" id="CAD5205369.1"/>
    </source>
</evidence>
<feature type="chain" id="PRO_5035681338" description="Fibrinogen C-terminal domain-containing protein" evidence="2">
    <location>
        <begin position="20"/>
        <end position="753"/>
    </location>
</feature>
<keyword evidence="5" id="KW-1185">Reference proteome</keyword>
<reference evidence="4" key="1">
    <citation type="submission" date="2020-09" db="EMBL/GenBank/DDBJ databases">
        <authorList>
            <person name="Kikuchi T."/>
        </authorList>
    </citation>
    <scope>NUCLEOTIDE SEQUENCE</scope>
    <source>
        <strain evidence="4">SH1</strain>
    </source>
</reference>
<name>A0A811JQ09_9BILA</name>
<feature type="region of interest" description="Disordered" evidence="1">
    <location>
        <begin position="728"/>
        <end position="753"/>
    </location>
</feature>
<dbReference type="InterPro" id="IPR002181">
    <property type="entry name" value="Fibrinogen_a/b/g_C_dom"/>
</dbReference>
<evidence type="ECO:0000313" key="5">
    <source>
        <dbReference type="Proteomes" id="UP000614601"/>
    </source>
</evidence>
<proteinExistence type="predicted"/>
<dbReference type="Gene3D" id="3.90.215.10">
    <property type="entry name" value="Gamma Fibrinogen, chain A, domain 1"/>
    <property type="match status" value="1"/>
</dbReference>
<feature type="region of interest" description="Disordered" evidence="1">
    <location>
        <begin position="435"/>
        <end position="496"/>
    </location>
</feature>
<comment type="caution">
    <text evidence="4">The sequence shown here is derived from an EMBL/GenBank/DDBJ whole genome shotgun (WGS) entry which is preliminary data.</text>
</comment>
<protein>
    <recommendedName>
        <fullName evidence="3">Fibrinogen C-terminal domain-containing protein</fullName>
    </recommendedName>
</protein>
<dbReference type="SUPFAM" id="SSF56496">
    <property type="entry name" value="Fibrinogen C-terminal domain-like"/>
    <property type="match status" value="1"/>
</dbReference>
<dbReference type="InterPro" id="IPR036056">
    <property type="entry name" value="Fibrinogen-like_C"/>
</dbReference>
<dbReference type="SMART" id="SM00186">
    <property type="entry name" value="FBG"/>
    <property type="match status" value="1"/>
</dbReference>
<gene>
    <name evidence="4" type="ORF">BOKJ2_LOCUS53</name>
</gene>
<dbReference type="OrthoDB" id="7972392at2759"/>
<dbReference type="GO" id="GO:0005615">
    <property type="term" value="C:extracellular space"/>
    <property type="evidence" value="ECO:0007669"/>
    <property type="project" value="TreeGrafter"/>
</dbReference>
<feature type="compositionally biased region" description="Polar residues" evidence="1">
    <location>
        <begin position="741"/>
        <end position="753"/>
    </location>
</feature>
<accession>A0A811JQ09</accession>
<organism evidence="4 5">
    <name type="scientific">Bursaphelenchus okinawaensis</name>
    <dbReference type="NCBI Taxonomy" id="465554"/>
    <lineage>
        <taxon>Eukaryota</taxon>
        <taxon>Metazoa</taxon>
        <taxon>Ecdysozoa</taxon>
        <taxon>Nematoda</taxon>
        <taxon>Chromadorea</taxon>
        <taxon>Rhabditida</taxon>
        <taxon>Tylenchina</taxon>
        <taxon>Tylenchomorpha</taxon>
        <taxon>Aphelenchoidea</taxon>
        <taxon>Aphelenchoididae</taxon>
        <taxon>Bursaphelenchus</taxon>
    </lineage>
</organism>
<dbReference type="InterPro" id="IPR050373">
    <property type="entry name" value="Fibrinogen_C-term_domain"/>
</dbReference>
<evidence type="ECO:0000256" key="1">
    <source>
        <dbReference type="SAM" id="MobiDB-lite"/>
    </source>
</evidence>
<sequence>MLRIKLSILIFTCLHVGFCADSYRNCRDYQEAGDKETGSIRPIAIDHKKYEVICDQDTYEGGWTIIQQRVDGTEPFWNRTWKEYKHGFGTLDMSSSFYAGNDLIHDLSTQYDGYVTLRIELYGDQKPRSLHANDFYFQHYNFSIESEEEFYKMKIWLDWAVIVGNASSGWYDITYSNNVPFSTLDRIYDPNPNCEYTFKMGGWWTHYCGVASLNGQYTPQNGNFGNGYGMFYTIQGLYTINPIRTRMLIKDNRQIDFLDVRQAVSALVARPEELIKLLRGQPSAFDGIKNEASLVAIECLKKFYKNLRKEIVVNNGVLVKDSDCLCFLDYKAGETCDQLIDRKMAKYGDRHSKKDRKMRNKKGKDGLKVYGGERYVNGGITYGGDADEGVEHQRKIDTAIERRKHVEEGMKHRRNLIKPLKQGKDVKLGTSLVEKAGEENEEEFREESSDSSSVTITISGKDGSSSPSTRTSRRSSENQRKLVLSPLSSKRNPQPLLVHSKDLIDIDQESDVRNNQFEKQNESVHVDRACSPINEYSPSYQESSRRGFYSGVRADKKAIHSIQVQTEVQQVEAYTVISHQAVQTSLTSTSTPISSFSSSKTSTSFISSESSVGQVSLRRIIETRRRFNVLTVGTDGVVQTNGFSGSSTPVRSGIRRRLSGDAASDDTNRTKIVESALHIQLPSHTETPLVASEESIRSDSVRRPRIIEIDQEVDVDSDNDEINGEIEQLKLSSREEDEDVSTLNQISPLPTTG</sequence>
<feature type="signal peptide" evidence="2">
    <location>
        <begin position="1"/>
        <end position="19"/>
    </location>
</feature>
<dbReference type="EMBL" id="CAJFDH010000001">
    <property type="protein sequence ID" value="CAD5205369.1"/>
    <property type="molecule type" value="Genomic_DNA"/>
</dbReference>
<dbReference type="Proteomes" id="UP000614601">
    <property type="component" value="Unassembled WGS sequence"/>
</dbReference>
<keyword evidence="2" id="KW-0732">Signal</keyword>
<dbReference type="PROSITE" id="PS51406">
    <property type="entry name" value="FIBRINOGEN_C_2"/>
    <property type="match status" value="1"/>
</dbReference>
<dbReference type="Pfam" id="PF00147">
    <property type="entry name" value="Fibrinogen_C"/>
    <property type="match status" value="1"/>
</dbReference>
<dbReference type="InterPro" id="IPR014716">
    <property type="entry name" value="Fibrinogen_a/b/g_C_1"/>
</dbReference>